<evidence type="ECO:0000256" key="4">
    <source>
        <dbReference type="SAM" id="MobiDB-lite"/>
    </source>
</evidence>
<feature type="binding site" evidence="1">
    <location>
        <position position="134"/>
    </location>
    <ligand>
        <name>substrate</name>
    </ligand>
</feature>
<evidence type="ECO:0000313" key="6">
    <source>
        <dbReference type="Proteomes" id="UP001174136"/>
    </source>
</evidence>
<dbReference type="SUPFAM" id="SSF53448">
    <property type="entry name" value="Nucleotide-diphospho-sugar transferases"/>
    <property type="match status" value="1"/>
</dbReference>
<sequence>MRLRLVRRNVLALLGVSLVIGTLLFSARVLVVSNPRPDPGPAPGAGPNPGPGPGPDSRSDQQVKLNFASPSDLAASVLNADYKQVVLNADRFPGDPQLVLVVQVHNRPEYLKLLVRSLEGAAEVQGFLLIFSHDYFSEEINAIVQGITFCKVMQIYFPFSTQLFPGSFPGPDPRDCPRDASRDQALRSGCLNAEHPDSYGHYREPAITQTKHHWWWKMHFVWERVAALQGYRDFVVFLEDDNYVLPDLYHHYRAMVRYRAASCPDCDVLALGNHEAPGAGFAALSGQLMTASWMSTKHNMGLALSREVYYKLMGCNDEFCTYDDYNWDWTLQHLSGTCIAKPLKVLAARATRVLHTGDCGLHQKEKCRPERAGQQVEEALRRVQDSLFPGALVLSGAEGVEHKAHVKNGGWGDLRDHALCKNYARRL</sequence>
<reference evidence="5" key="1">
    <citation type="journal article" date="2023" name="Front. Mar. Sci.">
        <title>A new Merluccius polli reference genome to investigate the effects of global change in West African waters.</title>
        <authorList>
            <person name="Mateo J.L."/>
            <person name="Blanco-Fernandez C."/>
            <person name="Garcia-Vazquez E."/>
            <person name="Machado-Schiaffino G."/>
        </authorList>
    </citation>
    <scope>NUCLEOTIDE SEQUENCE</scope>
    <source>
        <strain evidence="5">C29</strain>
        <tissue evidence="5">Fin</tissue>
    </source>
</reference>
<keyword evidence="2" id="KW-0479">Metal-binding</keyword>
<feature type="binding site" evidence="2">
    <location>
        <position position="355"/>
    </location>
    <ligand>
        <name>Mn(2+)</name>
        <dbReference type="ChEBI" id="CHEBI:29035"/>
    </ligand>
</feature>
<feature type="compositionally biased region" description="Pro residues" evidence="4">
    <location>
        <begin position="36"/>
        <end position="54"/>
    </location>
</feature>
<dbReference type="GO" id="GO:0009312">
    <property type="term" value="P:oligosaccharide biosynthetic process"/>
    <property type="evidence" value="ECO:0007669"/>
    <property type="project" value="InterPro"/>
</dbReference>
<dbReference type="InterPro" id="IPR007754">
    <property type="entry name" value="GlcNAc_II"/>
</dbReference>
<feature type="region of interest" description="Disordered" evidence="4">
    <location>
        <begin position="36"/>
        <end position="60"/>
    </location>
</feature>
<accession>A0AA47MTI8</accession>
<dbReference type="Gene3D" id="3.90.550.10">
    <property type="entry name" value="Spore Coat Polysaccharide Biosynthesis Protein SpsA, Chain A"/>
    <property type="match status" value="1"/>
</dbReference>
<dbReference type="Pfam" id="PF05060">
    <property type="entry name" value="MGAT2"/>
    <property type="match status" value="1"/>
</dbReference>
<dbReference type="PANTHER" id="PTHR12871:SF3">
    <property type="entry name" value="ALPHA-1,6-MANNOSYL-GLYCOPROTEIN 2-BETA-N-ACETYLGLUCOSAMINYLTRANSFERASE"/>
    <property type="match status" value="1"/>
</dbReference>
<dbReference type="GO" id="GO:0005795">
    <property type="term" value="C:Golgi stack"/>
    <property type="evidence" value="ECO:0007669"/>
    <property type="project" value="InterPro"/>
</dbReference>
<keyword evidence="6" id="KW-1185">Reference proteome</keyword>
<dbReference type="AlphaFoldDB" id="A0AA47MTI8"/>
<keyword evidence="2" id="KW-0464">Manganese</keyword>
<dbReference type="InterPro" id="IPR029044">
    <property type="entry name" value="Nucleotide-diphossugar_trans"/>
</dbReference>
<dbReference type="GO" id="GO:0008455">
    <property type="term" value="F:alpha-1,6-mannosylglycoprotein 2-beta-N-acetylglucosaminyltransferase activity"/>
    <property type="evidence" value="ECO:0007669"/>
    <property type="project" value="InterPro"/>
</dbReference>
<dbReference type="Proteomes" id="UP001174136">
    <property type="component" value="Unassembled WGS sequence"/>
</dbReference>
<evidence type="ECO:0000256" key="3">
    <source>
        <dbReference type="PIRSR" id="PIRSR607754-3"/>
    </source>
</evidence>
<name>A0AA47MTI8_MERPO</name>
<feature type="binding site" evidence="2">
    <location>
        <position position="241"/>
    </location>
    <ligand>
        <name>Mn(2+)</name>
        <dbReference type="ChEBI" id="CHEBI:29035"/>
    </ligand>
</feature>
<feature type="disulfide bond" evidence="3">
    <location>
        <begin position="263"/>
        <end position="266"/>
    </location>
</feature>
<gene>
    <name evidence="5" type="primary">MGAT2</name>
    <name evidence="5" type="ORF">N1851_015065</name>
</gene>
<comment type="caution">
    <text evidence="5">The sequence shown here is derived from an EMBL/GenBank/DDBJ whole genome shotgun (WGS) entry which is preliminary data.</text>
</comment>
<feature type="disulfide bond" evidence="3">
    <location>
        <begin position="320"/>
        <end position="420"/>
    </location>
</feature>
<keyword evidence="3" id="KW-1015">Disulfide bond</keyword>
<dbReference type="GO" id="GO:0000139">
    <property type="term" value="C:Golgi membrane"/>
    <property type="evidence" value="ECO:0007669"/>
    <property type="project" value="TreeGrafter"/>
</dbReference>
<feature type="disulfide bond" evidence="3">
    <location>
        <begin position="315"/>
        <end position="338"/>
    </location>
</feature>
<protein>
    <submittedName>
        <fullName evidence="5">Alpha-1,6-mannosyl-glycoprotein 2-beta-N-acetylglucosaminyltransferase</fullName>
    </submittedName>
</protein>
<evidence type="ECO:0000256" key="1">
    <source>
        <dbReference type="PIRSR" id="PIRSR607754-1"/>
    </source>
</evidence>
<evidence type="ECO:0000313" key="5">
    <source>
        <dbReference type="EMBL" id="KAK0145999.1"/>
    </source>
</evidence>
<feature type="binding site" evidence="1">
    <location>
        <begin position="209"/>
        <end position="213"/>
    </location>
    <ligand>
        <name>substrate</name>
    </ligand>
</feature>
<feature type="disulfide bond" evidence="3">
    <location>
        <begin position="176"/>
        <end position="190"/>
    </location>
</feature>
<dbReference type="EMBL" id="JAOPHQ010002653">
    <property type="protein sequence ID" value="KAK0145999.1"/>
    <property type="molecule type" value="Genomic_DNA"/>
</dbReference>
<dbReference type="GO" id="GO:0006487">
    <property type="term" value="P:protein N-linked glycosylation"/>
    <property type="evidence" value="ECO:0007669"/>
    <property type="project" value="TreeGrafter"/>
</dbReference>
<feature type="binding site" evidence="1">
    <location>
        <begin position="103"/>
        <end position="107"/>
    </location>
    <ligand>
        <name>substrate</name>
    </ligand>
</feature>
<organism evidence="5 6">
    <name type="scientific">Merluccius polli</name>
    <name type="common">Benguela hake</name>
    <name type="synonym">Merluccius cadenati</name>
    <dbReference type="NCBI Taxonomy" id="89951"/>
    <lineage>
        <taxon>Eukaryota</taxon>
        <taxon>Metazoa</taxon>
        <taxon>Chordata</taxon>
        <taxon>Craniata</taxon>
        <taxon>Vertebrata</taxon>
        <taxon>Euteleostomi</taxon>
        <taxon>Actinopterygii</taxon>
        <taxon>Neopterygii</taxon>
        <taxon>Teleostei</taxon>
        <taxon>Neoteleostei</taxon>
        <taxon>Acanthomorphata</taxon>
        <taxon>Zeiogadaria</taxon>
        <taxon>Gadariae</taxon>
        <taxon>Gadiformes</taxon>
        <taxon>Gadoidei</taxon>
        <taxon>Merlucciidae</taxon>
        <taxon>Merluccius</taxon>
    </lineage>
</organism>
<comment type="cofactor">
    <cofactor evidence="2">
        <name>Mn(2+)</name>
        <dbReference type="ChEBI" id="CHEBI:29035"/>
    </cofactor>
</comment>
<dbReference type="GO" id="GO:0046872">
    <property type="term" value="F:metal ion binding"/>
    <property type="evidence" value="ECO:0007669"/>
    <property type="project" value="UniProtKB-KW"/>
</dbReference>
<dbReference type="PANTHER" id="PTHR12871">
    <property type="entry name" value="BETA-1,2-N-ACETYLGLUCOSAMINYLTRANSFERASE II"/>
    <property type="match status" value="1"/>
</dbReference>
<feature type="disulfide bond" evidence="3">
    <location>
        <begin position="359"/>
        <end position="367"/>
    </location>
</feature>
<evidence type="ECO:0000256" key="2">
    <source>
        <dbReference type="PIRSR" id="PIRSR607754-2"/>
    </source>
</evidence>
<proteinExistence type="predicted"/>